<evidence type="ECO:0000256" key="6">
    <source>
        <dbReference type="ARBA" id="ARBA00022692"/>
    </source>
</evidence>
<dbReference type="Pfam" id="PF03895">
    <property type="entry name" value="YadA_anchor"/>
    <property type="match status" value="1"/>
</dbReference>
<feature type="domain" description="Trimeric autotransporter adhesin YadA-like head" evidence="13">
    <location>
        <begin position="311"/>
        <end position="329"/>
    </location>
</feature>
<accession>A0AAU9AFQ4</accession>
<dbReference type="InterPro" id="IPR045584">
    <property type="entry name" value="Pilin-like"/>
</dbReference>
<evidence type="ECO:0000256" key="3">
    <source>
        <dbReference type="ARBA" id="ARBA00005848"/>
    </source>
</evidence>
<proteinExistence type="inferred from homology"/>
<dbReference type="Proteomes" id="UP000218824">
    <property type="component" value="Chromosome"/>
</dbReference>
<keyword evidence="10" id="KW-0998">Cell outer membrane</keyword>
<dbReference type="Gene3D" id="1.20.5.2280">
    <property type="match status" value="1"/>
</dbReference>
<dbReference type="GeneID" id="83063819"/>
<organism evidence="15 16">
    <name type="scientific">Lysobacter enzymogenes</name>
    <dbReference type="NCBI Taxonomy" id="69"/>
    <lineage>
        <taxon>Bacteria</taxon>
        <taxon>Pseudomonadati</taxon>
        <taxon>Pseudomonadota</taxon>
        <taxon>Gammaproteobacteria</taxon>
        <taxon>Lysobacterales</taxon>
        <taxon>Lysobacteraceae</taxon>
        <taxon>Lysobacter</taxon>
    </lineage>
</organism>
<evidence type="ECO:0000256" key="8">
    <source>
        <dbReference type="ARBA" id="ARBA00022927"/>
    </source>
</evidence>
<dbReference type="Gene3D" id="6.10.250.2040">
    <property type="match status" value="2"/>
</dbReference>
<evidence type="ECO:0000259" key="13">
    <source>
        <dbReference type="Pfam" id="PF05658"/>
    </source>
</evidence>
<dbReference type="EMBL" id="AP014940">
    <property type="protein sequence ID" value="BAV97439.1"/>
    <property type="molecule type" value="Genomic_DNA"/>
</dbReference>
<dbReference type="InterPro" id="IPR008635">
    <property type="entry name" value="Coiled_stalk_dom"/>
</dbReference>
<dbReference type="KEGG" id="lem:LEN_1952"/>
<dbReference type="Gene3D" id="2.150.10.10">
    <property type="entry name" value="Serralysin-like metalloprotease, C-terminal"/>
    <property type="match status" value="2"/>
</dbReference>
<evidence type="ECO:0000256" key="11">
    <source>
        <dbReference type="SAM" id="MobiDB-lite"/>
    </source>
</evidence>
<dbReference type="AlphaFoldDB" id="A0AAU9AFQ4"/>
<dbReference type="Gene3D" id="3.30.1300.30">
    <property type="entry name" value="GSPII I/J protein-like"/>
    <property type="match status" value="1"/>
</dbReference>
<dbReference type="InterPro" id="IPR005594">
    <property type="entry name" value="YadA_C"/>
</dbReference>
<evidence type="ECO:0000256" key="1">
    <source>
        <dbReference type="ARBA" id="ARBA00004241"/>
    </source>
</evidence>
<evidence type="ECO:0000256" key="9">
    <source>
        <dbReference type="ARBA" id="ARBA00023136"/>
    </source>
</evidence>
<dbReference type="Pfam" id="PF05658">
    <property type="entry name" value="YadA_head"/>
    <property type="match status" value="3"/>
</dbReference>
<keyword evidence="8" id="KW-0653">Protein transport</keyword>
<dbReference type="InterPro" id="IPR011049">
    <property type="entry name" value="Serralysin-like_metalloprot_C"/>
</dbReference>
<feature type="domain" description="Trimeric autotransporter adhesin YadA-like head" evidence="13">
    <location>
        <begin position="864"/>
        <end position="890"/>
    </location>
</feature>
<keyword evidence="7" id="KW-0732">Signal</keyword>
<feature type="domain" description="Trimeric autotransporter adhesin YadA-like stalk" evidence="14">
    <location>
        <begin position="938"/>
        <end position="970"/>
    </location>
</feature>
<evidence type="ECO:0000256" key="5">
    <source>
        <dbReference type="ARBA" id="ARBA00022452"/>
    </source>
</evidence>
<dbReference type="RefSeq" id="WP_096377599.1">
    <property type="nucleotide sequence ID" value="NZ_AP014940.1"/>
</dbReference>
<dbReference type="Gene3D" id="1.20.5.170">
    <property type="match status" value="4"/>
</dbReference>
<evidence type="ECO:0000256" key="10">
    <source>
        <dbReference type="ARBA" id="ARBA00023237"/>
    </source>
</evidence>
<evidence type="ECO:0000256" key="2">
    <source>
        <dbReference type="ARBA" id="ARBA00004442"/>
    </source>
</evidence>
<keyword evidence="9" id="KW-0472">Membrane</keyword>
<keyword evidence="5" id="KW-1134">Transmembrane beta strand</keyword>
<keyword evidence="4" id="KW-0813">Transport</keyword>
<protein>
    <submittedName>
        <fullName evidence="15">YadA domain-containing protein</fullName>
    </submittedName>
</protein>
<feature type="domain" description="Trimeric autotransporter adhesin YadA-like stalk" evidence="14">
    <location>
        <begin position="364"/>
        <end position="391"/>
    </location>
</feature>
<feature type="domain" description="Trimeric autotransporter adhesin YadA-like stalk" evidence="14">
    <location>
        <begin position="991"/>
        <end position="1026"/>
    </location>
</feature>
<dbReference type="Pfam" id="PF05662">
    <property type="entry name" value="YadA_stalk"/>
    <property type="match status" value="3"/>
</dbReference>
<name>A0AAU9AFQ4_LYSEN</name>
<evidence type="ECO:0000256" key="4">
    <source>
        <dbReference type="ARBA" id="ARBA00022448"/>
    </source>
</evidence>
<dbReference type="GO" id="GO:0009279">
    <property type="term" value="C:cell outer membrane"/>
    <property type="evidence" value="ECO:0007669"/>
    <property type="project" value="UniProtKB-SubCell"/>
</dbReference>
<feature type="domain" description="Trimeric autotransporter adhesin YadA-like head" evidence="13">
    <location>
        <begin position="894"/>
        <end position="920"/>
    </location>
</feature>
<evidence type="ECO:0000313" key="15">
    <source>
        <dbReference type="EMBL" id="BAV97439.1"/>
    </source>
</evidence>
<reference evidence="15 16" key="1">
    <citation type="journal article" date="2017" name="DNA Res.">
        <title>Complete genome sequence and expression profile of the commercial lytic enzyme producer Lysobacter enzymogenes M497-1.</title>
        <authorList>
            <person name="Takami H."/>
            <person name="Toyoda A."/>
            <person name="Uchiyama I."/>
            <person name="Itoh T."/>
            <person name="Takaki Y."/>
            <person name="Arai W."/>
            <person name="Nishi S."/>
            <person name="Kawai M."/>
            <person name="Shinya K."/>
            <person name="Ikeda H."/>
        </authorList>
    </citation>
    <scope>NUCLEOTIDE SEQUENCE [LARGE SCALE GENOMIC DNA]</scope>
    <source>
        <strain evidence="15 16">M497-1</strain>
    </source>
</reference>
<keyword evidence="6" id="KW-0812">Transmembrane</keyword>
<evidence type="ECO:0000256" key="7">
    <source>
        <dbReference type="ARBA" id="ARBA00022729"/>
    </source>
</evidence>
<dbReference type="GO" id="GO:0015031">
    <property type="term" value="P:protein transport"/>
    <property type="evidence" value="ECO:0007669"/>
    <property type="project" value="UniProtKB-KW"/>
</dbReference>
<comment type="similarity">
    <text evidence="3">Belongs to the autotransporter-2 (AT-2) (TC 1.B.40) family.</text>
</comment>
<gene>
    <name evidence="15" type="ORF">LEN_1952</name>
</gene>
<comment type="subcellular location">
    <subcellularLocation>
        <location evidence="2">Cell outer membrane</location>
    </subcellularLocation>
    <subcellularLocation>
        <location evidence="1">Cell surface</location>
    </subcellularLocation>
</comment>
<sequence length="1116" mass="109715">MISRHPHIRAIPPRSPALDSSRHPDRSAACAALRASMLAACVAFALLARPAAAAEAIADAAIADAVVAETAAAEAGAENAPPADEDPFASPAPLLPLVLNGMPNADTWSSAAAFDGGMVSPMSVIEPPPALNNTLPGLASYLQNWLLGADYQACGLLGSGCLTIDRANFNYSYLSLVLNLIQAPNVLDLDGNQPANHLTLIGAVQSDSYIQFQDSNYYGNNNNASCVVIGLACTWRTNAAQNNQVLIGDGSYANGSNTIVMGTNARHQLPTITAAQAGFTGGPDSNYAARLGNSVVIGDNSFGNADRQTILGFGATSTHANSVALGAGSSTSVGAQTGYVAFGLAAPQNSAGEVSIGAAGAARKLSNVAAGSIGTDAVNLAQLQGALATAASDPFAVKYDNLGGSPNLQSISLQGAGGTLVSNLRAGAVNAGSNQAINGAQLFAVSQSNAQRLGGGAAVAVDGTVTAPNYVIAGNGYNNVGAALAALDGNAQALDAFAVQYDDDGAGNPNYAAITLRGPAGTGTTLGNLAAGQIAAGSLQAINGGQIFGLGTGIANIFGGGAAFNAGGSFTAPNYVIAGNTYTNVGSALSALDNGVNAGNAFAVQYDDDGAGNPNYAAITLRGPAGTGTVLDNLAAGQIAAGSLQAVNGGQVFNLGTGIAGIFGGGAAFNAGGTFTAPNYVIAGNSYTDVGAALTALDNGQSNGNAFAVQYDDDGAGNPNYAAITLRGPAGTGTVLDNLAAGQIAAGSLQAVNGGQISTMGDSIASIFGGGSLFNAGTFGAPSYTVQGGSYTNIGAAFAAVDASLTNLNNRIDNLPPATTPDPRVAIDGTGNASVAAGSRGVAVGASASAGGSRATAIGGDSYAAGANDTAIGGNARVNADGSTALGANSSVAAGATNAVAIGESASVSASGAVALGQGAVADRANTVSVGNAGQQRQIVNVAAGSQDNDAVNLAQLKASQAGTVRYDSNPDGSVNTTQVTLNNGGAATTIRNVRAGTANTDAVNVQQLNEGVNRAITTSNQYTDNWGNQLRNEIGRLDDKASAGVASAMAVAGLPQSYMPGKSMAAIAASSFRGESGFAIGISTITEDGRYVYKISGNSNSKGDVGVTVGAGIVW</sequence>
<evidence type="ECO:0000259" key="12">
    <source>
        <dbReference type="Pfam" id="PF03895"/>
    </source>
</evidence>
<dbReference type="InterPro" id="IPR008640">
    <property type="entry name" value="Adhesin_Head_dom"/>
</dbReference>
<dbReference type="SUPFAM" id="SSF54523">
    <property type="entry name" value="Pili subunits"/>
    <property type="match status" value="1"/>
</dbReference>
<evidence type="ECO:0000259" key="14">
    <source>
        <dbReference type="Pfam" id="PF05662"/>
    </source>
</evidence>
<dbReference type="GO" id="GO:0009986">
    <property type="term" value="C:cell surface"/>
    <property type="evidence" value="ECO:0007669"/>
    <property type="project" value="UniProtKB-SubCell"/>
</dbReference>
<feature type="region of interest" description="Disordered" evidence="11">
    <location>
        <begin position="1"/>
        <end position="23"/>
    </location>
</feature>
<evidence type="ECO:0000313" key="16">
    <source>
        <dbReference type="Proteomes" id="UP000218824"/>
    </source>
</evidence>
<dbReference type="SUPFAM" id="SSF101967">
    <property type="entry name" value="Adhesin YadA, collagen-binding domain"/>
    <property type="match status" value="3"/>
</dbReference>
<feature type="domain" description="Trimeric autotransporter adhesin YadA-like C-terminal membrane anchor" evidence="12">
    <location>
        <begin position="1056"/>
        <end position="1116"/>
    </location>
</feature>